<dbReference type="SFLD" id="SFLDG01180">
    <property type="entry name" value="SUF1"/>
    <property type="match status" value="1"/>
</dbReference>
<evidence type="ECO:0000256" key="1">
    <source>
        <dbReference type="ARBA" id="ARBA00006475"/>
    </source>
</evidence>
<dbReference type="InterPro" id="IPR033468">
    <property type="entry name" value="Metaxin_GST"/>
</dbReference>
<dbReference type="CDD" id="cd03193">
    <property type="entry name" value="GST_C_Metaxin"/>
    <property type="match status" value="1"/>
</dbReference>
<dbReference type="InterPro" id="IPR012336">
    <property type="entry name" value="Thioredoxin-like_fold"/>
</dbReference>
<dbReference type="CDD" id="cd03080">
    <property type="entry name" value="GST_N_Metaxin_like"/>
    <property type="match status" value="1"/>
</dbReference>
<dbReference type="Proteomes" id="UP001652625">
    <property type="component" value="Chromosome 03"/>
</dbReference>
<feature type="region of interest" description="Disordered" evidence="2">
    <location>
        <begin position="28"/>
        <end position="79"/>
    </location>
</feature>
<dbReference type="PANTHER" id="PTHR12289:SF41">
    <property type="entry name" value="FAILED AXON CONNECTIONS-RELATED"/>
    <property type="match status" value="1"/>
</dbReference>
<dbReference type="InterPro" id="IPR050931">
    <property type="entry name" value="Mito_Protein_Transport_Metaxin"/>
</dbReference>
<sequence length="461" mass="52526">MTNPETALQQEVSVKALTTDKTHHEEINVEVPNGTENGHLENETPKVSPVKTVDNVSEITSETGSNEKNQVSSSSEKKGEEVIPKVLLHQYPPAKHIPSLSPFCLKLETFMRLNKIPYENHYSFKVGKKGKMPWIEYKGERKADSNFIIEFLTEKFQLDTDTGLTDEEKALGRMVRVALEENTVYALKYYRYIDNFIEYKKLITPPNSGLGHNVGLKMTQRKMKNILEVQGTANHLKDEVYHIAEEDIKALSILLGEKEFLLGSKMTSYDCSLFGLFANILWSGFETPLSVFIKEKTQNLVHYCERIKELLWSDWSEMILSEKSEPTLKKGFSFRKKKVAKPVKVKESEPEQTAEKSGESSEVKDESPETKKESLEAKEESPETKEESPETKEELPEIKNATIEDNETNVVINIQSEIKDTVVEDKTSDHENKHLHQDSDKIIEQSIQNGETDVALIKSEE</sequence>
<feature type="compositionally biased region" description="Polar residues" evidence="2">
    <location>
        <begin position="54"/>
        <end position="71"/>
    </location>
</feature>
<feature type="compositionally biased region" description="Basic and acidic residues" evidence="2">
    <location>
        <begin position="344"/>
        <end position="397"/>
    </location>
</feature>
<feature type="domain" description="Thioredoxin-like fold" evidence="4">
    <location>
        <begin position="102"/>
        <end position="194"/>
    </location>
</feature>
<evidence type="ECO:0000313" key="6">
    <source>
        <dbReference type="RefSeq" id="XP_065649132.1"/>
    </source>
</evidence>
<dbReference type="InterPro" id="IPR040079">
    <property type="entry name" value="Glutathione_S-Trfase"/>
</dbReference>
<dbReference type="Pfam" id="PF17171">
    <property type="entry name" value="GST_C_6"/>
    <property type="match status" value="1"/>
</dbReference>
<comment type="similarity">
    <text evidence="1">Belongs to the FAX family.</text>
</comment>
<dbReference type="SUPFAM" id="SSF52833">
    <property type="entry name" value="Thioredoxin-like"/>
    <property type="match status" value="1"/>
</dbReference>
<dbReference type="Pfam" id="PF17172">
    <property type="entry name" value="GST_N_4"/>
    <property type="match status" value="1"/>
</dbReference>
<dbReference type="Gene3D" id="1.20.1050.10">
    <property type="match status" value="1"/>
</dbReference>
<dbReference type="SUPFAM" id="SSF47616">
    <property type="entry name" value="GST C-terminal domain-like"/>
    <property type="match status" value="1"/>
</dbReference>
<feature type="domain" description="Metaxin glutathione S-transferase" evidence="3">
    <location>
        <begin position="244"/>
        <end position="307"/>
    </location>
</feature>
<dbReference type="RefSeq" id="XP_065649132.1">
    <property type="nucleotide sequence ID" value="XM_065793060.1"/>
</dbReference>
<dbReference type="SFLD" id="SFLDS00019">
    <property type="entry name" value="Glutathione_Transferase_(cytos"/>
    <property type="match status" value="1"/>
</dbReference>
<name>A0ABM4BJB9_HYDVU</name>
<reference evidence="6" key="1">
    <citation type="submission" date="2025-08" db="UniProtKB">
        <authorList>
            <consortium name="RefSeq"/>
        </authorList>
    </citation>
    <scope>IDENTIFICATION</scope>
</reference>
<evidence type="ECO:0000313" key="5">
    <source>
        <dbReference type="Proteomes" id="UP001652625"/>
    </source>
</evidence>
<accession>A0ABM4BJB9</accession>
<dbReference type="InterPro" id="IPR026928">
    <property type="entry name" value="FAX/IsoI-like"/>
</dbReference>
<dbReference type="InterPro" id="IPR036282">
    <property type="entry name" value="Glutathione-S-Trfase_C_sf"/>
</dbReference>
<dbReference type="PANTHER" id="PTHR12289">
    <property type="entry name" value="METAXIN RELATED"/>
    <property type="match status" value="1"/>
</dbReference>
<keyword evidence="5" id="KW-1185">Reference proteome</keyword>
<evidence type="ECO:0000259" key="3">
    <source>
        <dbReference type="Pfam" id="PF17171"/>
    </source>
</evidence>
<proteinExistence type="inferred from homology"/>
<evidence type="ECO:0000259" key="4">
    <source>
        <dbReference type="Pfam" id="PF17172"/>
    </source>
</evidence>
<gene>
    <name evidence="6" type="primary">LOC100215480</name>
</gene>
<protein>
    <submittedName>
        <fullName evidence="6">Failed axon connections homolog</fullName>
    </submittedName>
</protein>
<dbReference type="InterPro" id="IPR036249">
    <property type="entry name" value="Thioredoxin-like_sf"/>
</dbReference>
<evidence type="ECO:0000256" key="2">
    <source>
        <dbReference type="SAM" id="MobiDB-lite"/>
    </source>
</evidence>
<feature type="region of interest" description="Disordered" evidence="2">
    <location>
        <begin position="343"/>
        <end position="407"/>
    </location>
</feature>
<dbReference type="GeneID" id="100215480"/>
<organism evidence="5 6">
    <name type="scientific">Hydra vulgaris</name>
    <name type="common">Hydra</name>
    <name type="synonym">Hydra attenuata</name>
    <dbReference type="NCBI Taxonomy" id="6087"/>
    <lineage>
        <taxon>Eukaryota</taxon>
        <taxon>Metazoa</taxon>
        <taxon>Cnidaria</taxon>
        <taxon>Hydrozoa</taxon>
        <taxon>Hydroidolina</taxon>
        <taxon>Anthoathecata</taxon>
        <taxon>Aplanulata</taxon>
        <taxon>Hydridae</taxon>
        <taxon>Hydra</taxon>
    </lineage>
</organism>
<dbReference type="SFLD" id="SFLDG01200">
    <property type="entry name" value="SUF1.1"/>
    <property type="match status" value="1"/>
</dbReference>